<keyword evidence="1" id="KW-0732">Signal</keyword>
<gene>
    <name evidence="2" type="ORF">M437DRAFT_66505</name>
</gene>
<evidence type="ECO:0000256" key="1">
    <source>
        <dbReference type="SAM" id="SignalP"/>
    </source>
</evidence>
<dbReference type="RefSeq" id="XP_040879073.1">
    <property type="nucleotide sequence ID" value="XM_041024763.1"/>
</dbReference>
<feature type="signal peptide" evidence="1">
    <location>
        <begin position="1"/>
        <end position="23"/>
    </location>
</feature>
<evidence type="ECO:0000313" key="2">
    <source>
        <dbReference type="EMBL" id="KEQ62050.1"/>
    </source>
</evidence>
<dbReference type="STRING" id="1043003.A0A074VMU6"/>
<dbReference type="GeneID" id="63918136"/>
<dbReference type="HOGENOM" id="CLU_072870_0_0_1"/>
<name>A0A074VMU6_AURM1</name>
<feature type="chain" id="PRO_5001700772" evidence="1">
    <location>
        <begin position="24"/>
        <end position="339"/>
    </location>
</feature>
<sequence length="339" mass="36156">MHSAIIYSTIVLLASIFSTTVTGETLLGCAAIHCPNLSPDHEEPSCQVQEQDHTWVGIETVPNPIDASAGNFTWTLGVQPEPYLYGGHVNTPGVTRSFYLGTPPGTDLANASYTGCALIFDRPDSHGFVLPYGSGDPTQVTSDSCSWGLGMDTGDQCLEDLQSAALEIAAAATDEQNSTTICTNIADSISRKSPASCSRLQQNDIYPYTVYPVVLTGSDAPEPILPSTNASSNCWPTLPKTNELTPLYSFNYSTNKSFSWFAYSPVMSLFFDTENSASSSDRLRQSSFHCLKAIDSNDFANAIETNGSGMESAAGRGGSIGRAASLLTIVTMTVMYLVA</sequence>
<accession>A0A074VMU6</accession>
<reference evidence="2 3" key="1">
    <citation type="journal article" date="2014" name="BMC Genomics">
        <title>Genome sequencing of four Aureobasidium pullulans varieties: biotechnological potential, stress tolerance, and description of new species.</title>
        <authorList>
            <person name="Gostin Ar C."/>
            <person name="Ohm R.A."/>
            <person name="Kogej T."/>
            <person name="Sonjak S."/>
            <person name="Turk M."/>
            <person name="Zajc J."/>
            <person name="Zalar P."/>
            <person name="Grube M."/>
            <person name="Sun H."/>
            <person name="Han J."/>
            <person name="Sharma A."/>
            <person name="Chiniquy J."/>
            <person name="Ngan C.Y."/>
            <person name="Lipzen A."/>
            <person name="Barry K."/>
            <person name="Grigoriev I.V."/>
            <person name="Gunde-Cimerman N."/>
        </authorList>
    </citation>
    <scope>NUCLEOTIDE SEQUENCE [LARGE SCALE GENOMIC DNA]</scope>
    <source>
        <strain evidence="2 3">CBS 110374</strain>
    </source>
</reference>
<proteinExistence type="predicted"/>
<protein>
    <submittedName>
        <fullName evidence="2">Uncharacterized protein</fullName>
    </submittedName>
</protein>
<dbReference type="AlphaFoldDB" id="A0A074VMU6"/>
<keyword evidence="3" id="KW-1185">Reference proteome</keyword>
<dbReference type="EMBL" id="KL584835">
    <property type="protein sequence ID" value="KEQ62050.1"/>
    <property type="molecule type" value="Genomic_DNA"/>
</dbReference>
<dbReference type="Proteomes" id="UP000030672">
    <property type="component" value="Unassembled WGS sequence"/>
</dbReference>
<evidence type="ECO:0000313" key="3">
    <source>
        <dbReference type="Proteomes" id="UP000030672"/>
    </source>
</evidence>
<organism evidence="2 3">
    <name type="scientific">Aureobasidium melanogenum (strain CBS 110374)</name>
    <name type="common">Aureobasidium pullulans var. melanogenum</name>
    <dbReference type="NCBI Taxonomy" id="1043003"/>
    <lineage>
        <taxon>Eukaryota</taxon>
        <taxon>Fungi</taxon>
        <taxon>Dikarya</taxon>
        <taxon>Ascomycota</taxon>
        <taxon>Pezizomycotina</taxon>
        <taxon>Dothideomycetes</taxon>
        <taxon>Dothideomycetidae</taxon>
        <taxon>Dothideales</taxon>
        <taxon>Saccotheciaceae</taxon>
        <taxon>Aureobasidium</taxon>
    </lineage>
</organism>